<evidence type="ECO:0000256" key="5">
    <source>
        <dbReference type="ARBA" id="ARBA00022679"/>
    </source>
</evidence>
<dbReference type="InterPro" id="IPR053848">
    <property type="entry name" value="IMS_HHH_1"/>
</dbReference>
<dbReference type="Pfam" id="PF11799">
    <property type="entry name" value="IMS_C"/>
    <property type="match status" value="1"/>
</dbReference>
<dbReference type="SUPFAM" id="SSF100879">
    <property type="entry name" value="Lesion bypass DNA polymerase (Y-family), little finger domain"/>
    <property type="match status" value="1"/>
</dbReference>
<dbReference type="CDD" id="cd03586">
    <property type="entry name" value="PolY_Pol_IV_kappa"/>
    <property type="match status" value="1"/>
</dbReference>
<dbReference type="InterPro" id="IPR036775">
    <property type="entry name" value="DNA_pol_Y-fam_lit_finger_sf"/>
</dbReference>
<keyword evidence="3 15" id="KW-0515">Mutator protein</keyword>
<dbReference type="Pfam" id="PF00817">
    <property type="entry name" value="IMS"/>
    <property type="match status" value="1"/>
</dbReference>
<keyword evidence="13 15" id="KW-0234">DNA repair</keyword>
<evidence type="ECO:0000256" key="11">
    <source>
        <dbReference type="ARBA" id="ARBA00022932"/>
    </source>
</evidence>
<dbReference type="RefSeq" id="WP_282009938.1">
    <property type="nucleotide sequence ID" value="NZ_OX336137.1"/>
</dbReference>
<keyword evidence="12 15" id="KW-0238">DNA-binding</keyword>
<evidence type="ECO:0000256" key="7">
    <source>
        <dbReference type="ARBA" id="ARBA00022705"/>
    </source>
</evidence>
<dbReference type="GO" id="GO:0003887">
    <property type="term" value="F:DNA-directed DNA polymerase activity"/>
    <property type="evidence" value="ECO:0007669"/>
    <property type="project" value="UniProtKB-EC"/>
</dbReference>
<dbReference type="Gene3D" id="3.30.1490.100">
    <property type="entry name" value="DNA polymerase, Y-family, little finger domain"/>
    <property type="match status" value="1"/>
</dbReference>
<gene>
    <name evidence="15 18" type="primary">dinB</name>
    <name evidence="18" type="ORF">NSPWAT_0099</name>
</gene>
<evidence type="ECO:0000313" key="19">
    <source>
        <dbReference type="Proteomes" id="UP001157733"/>
    </source>
</evidence>
<dbReference type="Gene3D" id="1.10.150.20">
    <property type="entry name" value="5' to 3' exonuclease, C-terminal subdomain"/>
    <property type="match status" value="1"/>
</dbReference>
<evidence type="ECO:0000256" key="9">
    <source>
        <dbReference type="ARBA" id="ARBA00022763"/>
    </source>
</evidence>
<keyword evidence="4 15" id="KW-0963">Cytoplasm</keyword>
<dbReference type="Gene3D" id="3.30.70.270">
    <property type="match status" value="1"/>
</dbReference>
<keyword evidence="19" id="KW-1185">Reference proteome</keyword>
<dbReference type="PANTHER" id="PTHR11076">
    <property type="entry name" value="DNA REPAIR POLYMERASE UMUC / TRANSFERASE FAMILY MEMBER"/>
    <property type="match status" value="1"/>
</dbReference>
<feature type="compositionally biased region" description="Basic and acidic residues" evidence="16">
    <location>
        <begin position="239"/>
        <end position="254"/>
    </location>
</feature>
<feature type="site" description="Substrate discrimination" evidence="15">
    <location>
        <position position="14"/>
    </location>
</feature>
<keyword evidence="9 15" id="KW-0227">DNA damage</keyword>
<reference evidence="18 19" key="1">
    <citation type="submission" date="2022-09" db="EMBL/GenBank/DDBJ databases">
        <authorList>
            <person name="Kop L."/>
        </authorList>
    </citation>
    <scope>NUCLEOTIDE SEQUENCE [LARGE SCALE GENOMIC DNA]</scope>
    <source>
        <strain evidence="18 19">347</strain>
    </source>
</reference>
<evidence type="ECO:0000256" key="10">
    <source>
        <dbReference type="ARBA" id="ARBA00022842"/>
    </source>
</evidence>
<comment type="subcellular location">
    <subcellularLocation>
        <location evidence="1 15">Cytoplasm</location>
    </subcellularLocation>
</comment>
<comment type="catalytic activity">
    <reaction evidence="14 15">
        <text>DNA(n) + a 2'-deoxyribonucleoside 5'-triphosphate = DNA(n+1) + diphosphate</text>
        <dbReference type="Rhea" id="RHEA:22508"/>
        <dbReference type="Rhea" id="RHEA-COMP:17339"/>
        <dbReference type="Rhea" id="RHEA-COMP:17340"/>
        <dbReference type="ChEBI" id="CHEBI:33019"/>
        <dbReference type="ChEBI" id="CHEBI:61560"/>
        <dbReference type="ChEBI" id="CHEBI:173112"/>
        <dbReference type="EC" id="2.7.7.7"/>
    </reaction>
</comment>
<dbReference type="InterPro" id="IPR017961">
    <property type="entry name" value="DNA_pol_Y-fam_little_finger"/>
</dbReference>
<evidence type="ECO:0000256" key="8">
    <source>
        <dbReference type="ARBA" id="ARBA00022723"/>
    </source>
</evidence>
<comment type="similarity">
    <text evidence="2 15">Belongs to the DNA polymerase type-Y family.</text>
</comment>
<evidence type="ECO:0000256" key="2">
    <source>
        <dbReference type="ARBA" id="ARBA00010945"/>
    </source>
</evidence>
<comment type="function">
    <text evidence="15">Poorly processive, error-prone DNA polymerase involved in untargeted mutagenesis. Copies undamaged DNA at stalled replication forks, which arise in vivo from mismatched or misaligned primer ends. These misaligned primers can be extended by PolIV. Exhibits no 3'-5' exonuclease (proofreading) activity. May be involved in translesional synthesis, in conjunction with the beta clamp from PolIII.</text>
</comment>
<dbReference type="EMBL" id="OX336137">
    <property type="protein sequence ID" value="CAI2716959.1"/>
    <property type="molecule type" value="Genomic_DNA"/>
</dbReference>
<dbReference type="Proteomes" id="UP001157733">
    <property type="component" value="Chromosome"/>
</dbReference>
<dbReference type="Pfam" id="PF21999">
    <property type="entry name" value="IMS_HHH_1"/>
    <property type="match status" value="1"/>
</dbReference>
<proteinExistence type="inferred from homology"/>
<feature type="binding site" evidence="15">
    <location>
        <position position="104"/>
    </location>
    <ligand>
        <name>Mg(2+)</name>
        <dbReference type="ChEBI" id="CHEBI:18420"/>
    </ligand>
</feature>
<evidence type="ECO:0000256" key="13">
    <source>
        <dbReference type="ARBA" id="ARBA00023204"/>
    </source>
</evidence>
<feature type="binding site" evidence="15">
    <location>
        <position position="9"/>
    </location>
    <ligand>
        <name>Mg(2+)</name>
        <dbReference type="ChEBI" id="CHEBI:18420"/>
    </ligand>
</feature>
<dbReference type="InterPro" id="IPR043502">
    <property type="entry name" value="DNA/RNA_pol_sf"/>
</dbReference>
<dbReference type="SUPFAM" id="SSF56672">
    <property type="entry name" value="DNA/RNA polymerases"/>
    <property type="match status" value="1"/>
</dbReference>
<evidence type="ECO:0000256" key="15">
    <source>
        <dbReference type="HAMAP-Rule" id="MF_01113"/>
    </source>
</evidence>
<dbReference type="Gene3D" id="3.40.1170.60">
    <property type="match status" value="1"/>
</dbReference>
<keyword evidence="11 15" id="KW-0239">DNA-directed DNA polymerase</keyword>
<dbReference type="PANTHER" id="PTHR11076:SF33">
    <property type="entry name" value="DNA POLYMERASE KAPPA"/>
    <property type="match status" value="1"/>
</dbReference>
<comment type="subunit">
    <text evidence="15">Monomer.</text>
</comment>
<evidence type="ECO:0000256" key="6">
    <source>
        <dbReference type="ARBA" id="ARBA00022695"/>
    </source>
</evidence>
<evidence type="ECO:0000259" key="17">
    <source>
        <dbReference type="PROSITE" id="PS50173"/>
    </source>
</evidence>
<keyword evidence="7 15" id="KW-0235">DNA replication</keyword>
<protein>
    <recommendedName>
        <fullName evidence="15">DNA polymerase IV</fullName>
        <shortName evidence="15">Pol IV</shortName>
        <ecNumber evidence="15">2.7.7.7</ecNumber>
    </recommendedName>
</protein>
<dbReference type="InterPro" id="IPR022880">
    <property type="entry name" value="DNApol_IV"/>
</dbReference>
<dbReference type="EC" id="2.7.7.7" evidence="15"/>
<evidence type="ECO:0000256" key="14">
    <source>
        <dbReference type="ARBA" id="ARBA00049244"/>
    </source>
</evidence>
<evidence type="ECO:0000256" key="12">
    <source>
        <dbReference type="ARBA" id="ARBA00023125"/>
    </source>
</evidence>
<dbReference type="InterPro" id="IPR043128">
    <property type="entry name" value="Rev_trsase/Diguanyl_cyclase"/>
</dbReference>
<keyword evidence="8 15" id="KW-0479">Metal-binding</keyword>
<dbReference type="InterPro" id="IPR001126">
    <property type="entry name" value="UmuC"/>
</dbReference>
<dbReference type="PROSITE" id="PS50173">
    <property type="entry name" value="UMUC"/>
    <property type="match status" value="1"/>
</dbReference>
<evidence type="ECO:0000313" key="18">
    <source>
        <dbReference type="EMBL" id="CAI2716959.1"/>
    </source>
</evidence>
<name>A0ABM9HA05_9BACT</name>
<dbReference type="InterPro" id="IPR050116">
    <property type="entry name" value="DNA_polymerase-Y"/>
</dbReference>
<keyword evidence="5 15" id="KW-0808">Transferase</keyword>
<keyword evidence="10 15" id="KW-0460">Magnesium</keyword>
<sequence length="388" mass="43268">MTPIILHIDMDAFFVSVEEVLDPSLKGRAVIVGGNPEGRGVVAAASYEARKFGVHSAMPIARARKLCPHAIFLRGAHKRYSEFSARIFAILERYTPLVEPMSLDEAYLDLTGCERLHGPAVATAQRMHDEIRDRVGINASIGIAANKLMAKVASEFAKPNGCFRILPGQAARFLAPFPVGTLPGIGPKSVQQFRRLGIRTVRDLAQLPLALLEEMYGEWGGRLYEKARGISRSPVYPSDETKSISRETTLEEDSTDPRLLEANLSYLLEKAAAQLRGEDLRTRCVTLKLRYSDFKTVTRSRTLAVPACEDHILFAVVVDLFRQLFTRRTRVRLIGVALTGLTREAPMQMDLFDTTPHSTRETLYAGIDRIRGKYGFRAILRATSHNEE</sequence>
<keyword evidence="6 15" id="KW-0548">Nucleotidyltransferase</keyword>
<comment type="cofactor">
    <cofactor evidence="15">
        <name>Mg(2+)</name>
        <dbReference type="ChEBI" id="CHEBI:18420"/>
    </cofactor>
    <text evidence="15">Binds 2 magnesium ions per subunit.</text>
</comment>
<evidence type="ECO:0000256" key="16">
    <source>
        <dbReference type="SAM" id="MobiDB-lite"/>
    </source>
</evidence>
<dbReference type="NCBIfam" id="NF002677">
    <property type="entry name" value="PRK02406.1"/>
    <property type="match status" value="1"/>
</dbReference>
<feature type="domain" description="UmuC" evidence="17">
    <location>
        <begin position="5"/>
        <end position="186"/>
    </location>
</feature>
<feature type="region of interest" description="Disordered" evidence="16">
    <location>
        <begin position="234"/>
        <end position="254"/>
    </location>
</feature>
<feature type="active site" evidence="15">
    <location>
        <position position="105"/>
    </location>
</feature>
<dbReference type="HAMAP" id="MF_01113">
    <property type="entry name" value="DNApol_IV"/>
    <property type="match status" value="1"/>
</dbReference>
<evidence type="ECO:0000256" key="1">
    <source>
        <dbReference type="ARBA" id="ARBA00004496"/>
    </source>
</evidence>
<organism evidence="18 19">
    <name type="scientific">Nitrospina watsonii</name>
    <dbReference type="NCBI Taxonomy" id="1323948"/>
    <lineage>
        <taxon>Bacteria</taxon>
        <taxon>Pseudomonadati</taxon>
        <taxon>Nitrospinota/Tectimicrobiota group</taxon>
        <taxon>Nitrospinota</taxon>
        <taxon>Nitrospinia</taxon>
        <taxon>Nitrospinales</taxon>
        <taxon>Nitrospinaceae</taxon>
        <taxon>Nitrospina</taxon>
    </lineage>
</organism>
<evidence type="ECO:0000256" key="4">
    <source>
        <dbReference type="ARBA" id="ARBA00022490"/>
    </source>
</evidence>
<evidence type="ECO:0000256" key="3">
    <source>
        <dbReference type="ARBA" id="ARBA00022457"/>
    </source>
</evidence>
<accession>A0ABM9HA05</accession>